<evidence type="ECO:0000313" key="2">
    <source>
        <dbReference type="Proteomes" id="UP000634043"/>
    </source>
</evidence>
<dbReference type="RefSeq" id="WP_188499936.1">
    <property type="nucleotide sequence ID" value="NZ_BMFP01000001.1"/>
</dbReference>
<dbReference type="EMBL" id="BMFP01000001">
    <property type="protein sequence ID" value="GGG03277.1"/>
    <property type="molecule type" value="Genomic_DNA"/>
</dbReference>
<organism evidence="1 2">
    <name type="scientific">Pontibacter amylolyticus</name>
    <dbReference type="NCBI Taxonomy" id="1424080"/>
    <lineage>
        <taxon>Bacteria</taxon>
        <taxon>Pseudomonadati</taxon>
        <taxon>Bacteroidota</taxon>
        <taxon>Cytophagia</taxon>
        <taxon>Cytophagales</taxon>
        <taxon>Hymenobacteraceae</taxon>
        <taxon>Pontibacter</taxon>
    </lineage>
</organism>
<name>A0ABQ1VXF8_9BACT</name>
<keyword evidence="2" id="KW-1185">Reference proteome</keyword>
<comment type="caution">
    <text evidence="1">The sequence shown here is derived from an EMBL/GenBank/DDBJ whole genome shotgun (WGS) entry which is preliminary data.</text>
</comment>
<protein>
    <submittedName>
        <fullName evidence="1">Uncharacterized protein</fullName>
    </submittedName>
</protein>
<proteinExistence type="predicted"/>
<gene>
    <name evidence="1" type="ORF">GCM10011323_05130</name>
</gene>
<reference evidence="2" key="1">
    <citation type="journal article" date="2019" name="Int. J. Syst. Evol. Microbiol.">
        <title>The Global Catalogue of Microorganisms (GCM) 10K type strain sequencing project: providing services to taxonomists for standard genome sequencing and annotation.</title>
        <authorList>
            <consortium name="The Broad Institute Genomics Platform"/>
            <consortium name="The Broad Institute Genome Sequencing Center for Infectious Disease"/>
            <person name="Wu L."/>
            <person name="Ma J."/>
        </authorList>
    </citation>
    <scope>NUCLEOTIDE SEQUENCE [LARGE SCALE GENOMIC DNA]</scope>
    <source>
        <strain evidence="2">CGMCC 1.12749</strain>
    </source>
</reference>
<accession>A0ABQ1VXF8</accession>
<dbReference type="Proteomes" id="UP000634043">
    <property type="component" value="Unassembled WGS sequence"/>
</dbReference>
<evidence type="ECO:0000313" key="1">
    <source>
        <dbReference type="EMBL" id="GGG03277.1"/>
    </source>
</evidence>
<sequence length="63" mass="7229">MIAPKMTEEEFDATFTYTLDVLLATMAEEPEIDPEKFYSMACVLENLRFFSPVLYGALRGKED</sequence>